<reference evidence="1" key="1">
    <citation type="submission" date="2021-06" db="EMBL/GenBank/DDBJ databases">
        <authorList>
            <person name="Kallberg Y."/>
            <person name="Tangrot J."/>
            <person name="Rosling A."/>
        </authorList>
    </citation>
    <scope>NUCLEOTIDE SEQUENCE</scope>
    <source>
        <strain evidence="1">FL966</strain>
    </source>
</reference>
<protein>
    <submittedName>
        <fullName evidence="1">19494_t:CDS:1</fullName>
    </submittedName>
</protein>
<dbReference type="EMBL" id="CAJVQA010023658">
    <property type="protein sequence ID" value="CAG8779281.1"/>
    <property type="molecule type" value="Genomic_DNA"/>
</dbReference>
<dbReference type="Proteomes" id="UP000789759">
    <property type="component" value="Unassembled WGS sequence"/>
</dbReference>
<accession>A0A9N9JF37</accession>
<organism evidence="1 2">
    <name type="scientific">Cetraspora pellucida</name>
    <dbReference type="NCBI Taxonomy" id="1433469"/>
    <lineage>
        <taxon>Eukaryota</taxon>
        <taxon>Fungi</taxon>
        <taxon>Fungi incertae sedis</taxon>
        <taxon>Mucoromycota</taxon>
        <taxon>Glomeromycotina</taxon>
        <taxon>Glomeromycetes</taxon>
        <taxon>Diversisporales</taxon>
        <taxon>Gigasporaceae</taxon>
        <taxon>Cetraspora</taxon>
    </lineage>
</organism>
<comment type="caution">
    <text evidence="1">The sequence shown here is derived from an EMBL/GenBank/DDBJ whole genome shotgun (WGS) entry which is preliminary data.</text>
</comment>
<dbReference type="SUPFAM" id="SSF81901">
    <property type="entry name" value="HCP-like"/>
    <property type="match status" value="1"/>
</dbReference>
<dbReference type="InterPro" id="IPR011990">
    <property type="entry name" value="TPR-like_helical_dom_sf"/>
</dbReference>
<keyword evidence="2" id="KW-1185">Reference proteome</keyword>
<name>A0A9N9JF37_9GLOM</name>
<gene>
    <name evidence="1" type="ORF">CPELLU_LOCUS16298</name>
</gene>
<feature type="non-terminal residue" evidence="1">
    <location>
        <position position="1"/>
    </location>
</feature>
<proteinExistence type="predicted"/>
<evidence type="ECO:0000313" key="1">
    <source>
        <dbReference type="EMBL" id="CAG8779281.1"/>
    </source>
</evidence>
<dbReference type="AlphaFoldDB" id="A0A9N9JF37"/>
<evidence type="ECO:0000313" key="2">
    <source>
        <dbReference type="Proteomes" id="UP000789759"/>
    </source>
</evidence>
<dbReference type="OrthoDB" id="2384430at2759"/>
<sequence length="56" mass="6711">AFEYYLKSTKAEYGHCCGMYNVGRCYQNVIEVEKNKDFAFEWYLKLAVMRHNCNCK</sequence>
<dbReference type="Gene3D" id="1.25.40.10">
    <property type="entry name" value="Tetratricopeptide repeat domain"/>
    <property type="match status" value="1"/>
</dbReference>